<evidence type="ECO:0000256" key="1">
    <source>
        <dbReference type="SAM" id="Phobius"/>
    </source>
</evidence>
<dbReference type="Proteomes" id="UP000751190">
    <property type="component" value="Unassembled WGS sequence"/>
</dbReference>
<feature type="transmembrane region" description="Helical" evidence="1">
    <location>
        <begin position="59"/>
        <end position="77"/>
    </location>
</feature>
<dbReference type="EMBL" id="JAGTXO010000014">
    <property type="protein sequence ID" value="KAG8464015.1"/>
    <property type="molecule type" value="Genomic_DNA"/>
</dbReference>
<comment type="caution">
    <text evidence="2">The sequence shown here is derived from an EMBL/GenBank/DDBJ whole genome shotgun (WGS) entry which is preliminary data.</text>
</comment>
<sequence>MLPLEPRCVRNTAEALVVQRVPARSWAFAALLALLGVASSVAIAASAREPRRSAAPEGAVFCAFAALALAIALGVSVERASFDAAAQELRITRVSTWAVVLRGSERAHATAKQARVYALADIDAIVIEAEKGNPYATRHAFRIILRTRGLRRVPLTREFWPGLAAHKLLVERILARLPAAVTDPVELDAIATLMDQDDV</sequence>
<organism evidence="2 3">
    <name type="scientific">Diacronema lutheri</name>
    <name type="common">Unicellular marine alga</name>
    <name type="synonym">Monochrysis lutheri</name>
    <dbReference type="NCBI Taxonomy" id="2081491"/>
    <lineage>
        <taxon>Eukaryota</taxon>
        <taxon>Haptista</taxon>
        <taxon>Haptophyta</taxon>
        <taxon>Pavlovophyceae</taxon>
        <taxon>Pavlovales</taxon>
        <taxon>Pavlovaceae</taxon>
        <taxon>Diacronema</taxon>
    </lineage>
</organism>
<gene>
    <name evidence="2" type="ORF">KFE25_000183</name>
</gene>
<keyword evidence="3" id="KW-1185">Reference proteome</keyword>
<evidence type="ECO:0000313" key="3">
    <source>
        <dbReference type="Proteomes" id="UP000751190"/>
    </source>
</evidence>
<keyword evidence="1" id="KW-0472">Membrane</keyword>
<protein>
    <submittedName>
        <fullName evidence="2">Uncharacterized protein</fullName>
    </submittedName>
</protein>
<dbReference type="AlphaFoldDB" id="A0A8J6CBT0"/>
<accession>A0A8J6CBT0</accession>
<proteinExistence type="predicted"/>
<evidence type="ECO:0000313" key="2">
    <source>
        <dbReference type="EMBL" id="KAG8464015.1"/>
    </source>
</evidence>
<reference evidence="2" key="1">
    <citation type="submission" date="2021-05" db="EMBL/GenBank/DDBJ databases">
        <title>The genome of the haptophyte Pavlova lutheri (Diacronema luteri, Pavlovales) - a model for lipid biosynthesis in eukaryotic algae.</title>
        <authorList>
            <person name="Hulatt C.J."/>
            <person name="Posewitz M.C."/>
        </authorList>
    </citation>
    <scope>NUCLEOTIDE SEQUENCE</scope>
    <source>
        <strain evidence="2">NIVA-4/92</strain>
    </source>
</reference>
<name>A0A8J6CBT0_DIALT</name>
<feature type="transmembrane region" description="Helical" evidence="1">
    <location>
        <begin position="26"/>
        <end position="47"/>
    </location>
</feature>
<keyword evidence="1" id="KW-0812">Transmembrane</keyword>
<keyword evidence="1" id="KW-1133">Transmembrane helix</keyword>